<dbReference type="InterPro" id="IPR045312">
    <property type="entry name" value="PCBER-like"/>
</dbReference>
<dbReference type="OrthoDB" id="9984533at2759"/>
<dbReference type="GO" id="GO:0016491">
    <property type="term" value="F:oxidoreductase activity"/>
    <property type="evidence" value="ECO:0007669"/>
    <property type="project" value="UniProtKB-KW"/>
</dbReference>
<dbReference type="Pfam" id="PF05368">
    <property type="entry name" value="NmrA"/>
    <property type="match status" value="1"/>
</dbReference>
<proteinExistence type="predicted"/>
<keyword evidence="1" id="KW-0521">NADP</keyword>
<dbReference type="InterPro" id="IPR008030">
    <property type="entry name" value="NmrA-like"/>
</dbReference>
<dbReference type="EMBL" id="MWPZ01000003">
    <property type="protein sequence ID" value="TID01745.1"/>
    <property type="molecule type" value="Genomic_DNA"/>
</dbReference>
<dbReference type="CDD" id="cd05259">
    <property type="entry name" value="PCBER_SDR_a"/>
    <property type="match status" value="1"/>
</dbReference>
<name>A0A4T0W8F0_9PEZI</name>
<comment type="caution">
    <text evidence="4">The sequence shown here is derived from an EMBL/GenBank/DDBJ whole genome shotgun (WGS) entry which is preliminary data.</text>
</comment>
<sequence>MTSLKNILLIGAGGNLGLPVLEALLAIPSYKVRVLARKESTSVFPEGVPVFKADYSKQAEIQLAMEGQDVVICMVEPFATGNQNIFIDAAIAAGVKRFFPSEFGPPSRDPRFVDLKLHVVPAKAATVDHLRTKESQISWTSIVTGLFFDWAVKGGVLGLDPITKTARLVDGGTTVLTASNLPYIAKAVVACLDQAEETKNQYVYIGEFHVSQTDVLAAFEKVQGQEWTTANLDSETIIADGQKKLEDGDKSGVKDLVWGGTCGKRGMGDSRPWGLWDEKLGLEKASLEQVVSEILATW</sequence>
<keyword evidence="2" id="KW-0560">Oxidoreductase</keyword>
<dbReference type="PANTHER" id="PTHR47706">
    <property type="entry name" value="NMRA-LIKE FAMILY PROTEIN"/>
    <property type="match status" value="1"/>
</dbReference>
<evidence type="ECO:0000256" key="2">
    <source>
        <dbReference type="ARBA" id="ARBA00023002"/>
    </source>
</evidence>
<protein>
    <submittedName>
        <fullName evidence="4">Isoflavone reductase family protein</fullName>
    </submittedName>
</protein>
<dbReference type="Proteomes" id="UP000305883">
    <property type="component" value="Unassembled WGS sequence"/>
</dbReference>
<dbReference type="AlphaFoldDB" id="A0A4T0W8F0"/>
<dbReference type="InterPro" id="IPR036291">
    <property type="entry name" value="NAD(P)-bd_dom_sf"/>
</dbReference>
<dbReference type="PANTHER" id="PTHR47706:SF9">
    <property type="entry name" value="NMRA-LIKE DOMAIN-CONTAINING PROTEIN-RELATED"/>
    <property type="match status" value="1"/>
</dbReference>
<feature type="domain" description="NmrA-like" evidence="3">
    <location>
        <begin position="5"/>
        <end position="232"/>
    </location>
</feature>
<dbReference type="InterPro" id="IPR051609">
    <property type="entry name" value="NmrA/Isoflavone_reductase-like"/>
</dbReference>
<evidence type="ECO:0000256" key="1">
    <source>
        <dbReference type="ARBA" id="ARBA00022857"/>
    </source>
</evidence>
<accession>A0A4T0W8F0</accession>
<evidence type="ECO:0000313" key="5">
    <source>
        <dbReference type="Proteomes" id="UP000305883"/>
    </source>
</evidence>
<evidence type="ECO:0000313" key="4">
    <source>
        <dbReference type="EMBL" id="TID01745.1"/>
    </source>
</evidence>
<reference evidence="4 5" key="1">
    <citation type="journal article" date="2019" name="Genome Biol. Evol.">
        <title>Genomic Plasticity Mediated by Transposable Elements in the Plant Pathogenic Fungus Colletotrichum higginsianum.</title>
        <authorList>
            <person name="Tsushima A."/>
            <person name="Gan P."/>
            <person name="Kumakura N."/>
            <person name="Narusaka M."/>
            <person name="Takano Y."/>
            <person name="Narusaka Y."/>
            <person name="Shirasu K."/>
        </authorList>
    </citation>
    <scope>NUCLEOTIDE SEQUENCE [LARGE SCALE GENOMIC DNA]</scope>
    <source>
        <strain evidence="4 5">MAFF305635-RFP</strain>
    </source>
</reference>
<organism evidence="4 5">
    <name type="scientific">Colletotrichum higginsianum</name>
    <dbReference type="NCBI Taxonomy" id="80884"/>
    <lineage>
        <taxon>Eukaryota</taxon>
        <taxon>Fungi</taxon>
        <taxon>Dikarya</taxon>
        <taxon>Ascomycota</taxon>
        <taxon>Pezizomycotina</taxon>
        <taxon>Sordariomycetes</taxon>
        <taxon>Hypocreomycetidae</taxon>
        <taxon>Glomerellales</taxon>
        <taxon>Glomerellaceae</taxon>
        <taxon>Colletotrichum</taxon>
        <taxon>Colletotrichum destructivum species complex</taxon>
    </lineage>
</organism>
<dbReference type="Gene3D" id="3.40.50.720">
    <property type="entry name" value="NAD(P)-binding Rossmann-like Domain"/>
    <property type="match status" value="1"/>
</dbReference>
<dbReference type="SUPFAM" id="SSF51735">
    <property type="entry name" value="NAD(P)-binding Rossmann-fold domains"/>
    <property type="match status" value="1"/>
</dbReference>
<evidence type="ECO:0000259" key="3">
    <source>
        <dbReference type="Pfam" id="PF05368"/>
    </source>
</evidence>
<gene>
    <name evidence="4" type="ORF">CH35J_004299</name>
</gene>